<dbReference type="KEGG" id="nch:A0U93_04555"/>
<sequence length="119" mass="13225">MLRLASIQFDTGKMTMRHVWGSALAVLTLVAGLGVSNQAHAQRVISDYEASKLTLDALTATPVYHRPVVHHVMYRPSHTRFAVTHGVAHGLSRRALIHNVVYHPKAASVSKHHHTRRRG</sequence>
<name>A0A1U9KNJ0_9PROT</name>
<dbReference type="EMBL" id="CP014691">
    <property type="protein sequence ID" value="AQS87323.1"/>
    <property type="molecule type" value="Genomic_DNA"/>
</dbReference>
<dbReference type="Proteomes" id="UP000188604">
    <property type="component" value="Chromosome"/>
</dbReference>
<organism evidence="1 2">
    <name type="scientific">Neoasaia chiangmaiensis</name>
    <dbReference type="NCBI Taxonomy" id="320497"/>
    <lineage>
        <taxon>Bacteria</taxon>
        <taxon>Pseudomonadati</taxon>
        <taxon>Pseudomonadota</taxon>
        <taxon>Alphaproteobacteria</taxon>
        <taxon>Acetobacterales</taxon>
        <taxon>Acetobacteraceae</taxon>
        <taxon>Neoasaia</taxon>
    </lineage>
</organism>
<dbReference type="AlphaFoldDB" id="A0A1U9KNJ0"/>
<reference evidence="1 2" key="1">
    <citation type="submission" date="2016-03" db="EMBL/GenBank/DDBJ databases">
        <title>Acetic acid bacteria sequencing.</title>
        <authorList>
            <person name="Brandt J."/>
            <person name="Jakob F."/>
            <person name="Vogel R.F."/>
        </authorList>
    </citation>
    <scope>NUCLEOTIDE SEQUENCE [LARGE SCALE GENOMIC DNA]</scope>
    <source>
        <strain evidence="1 2">NBRC 101099</strain>
    </source>
</reference>
<gene>
    <name evidence="1" type="ORF">A0U93_04555</name>
</gene>
<evidence type="ECO:0000313" key="2">
    <source>
        <dbReference type="Proteomes" id="UP000188604"/>
    </source>
</evidence>
<accession>A0A1U9KNJ0</accession>
<protein>
    <submittedName>
        <fullName evidence="1">Uncharacterized protein</fullName>
    </submittedName>
</protein>
<keyword evidence="2" id="KW-1185">Reference proteome</keyword>
<proteinExistence type="predicted"/>
<evidence type="ECO:0000313" key="1">
    <source>
        <dbReference type="EMBL" id="AQS87323.1"/>
    </source>
</evidence>